<evidence type="ECO:0000313" key="3">
    <source>
        <dbReference type="EMBL" id="MDG3005379.1"/>
    </source>
</evidence>
<feature type="transmembrane region" description="Helical" evidence="2">
    <location>
        <begin position="68"/>
        <end position="86"/>
    </location>
</feature>
<evidence type="ECO:0000256" key="2">
    <source>
        <dbReference type="SAM" id="Phobius"/>
    </source>
</evidence>
<keyword evidence="4" id="KW-1185">Reference proteome</keyword>
<reference evidence="3 4" key="1">
    <citation type="submission" date="2023-03" db="EMBL/GenBank/DDBJ databases">
        <title>Paludisphaera mucosa sp. nov. a novel planctomycete from northern fen.</title>
        <authorList>
            <person name="Ivanova A."/>
        </authorList>
    </citation>
    <scope>NUCLEOTIDE SEQUENCE [LARGE SCALE GENOMIC DNA]</scope>
    <source>
        <strain evidence="3 4">Pla2</strain>
    </source>
</reference>
<evidence type="ECO:0000256" key="1">
    <source>
        <dbReference type="SAM" id="MobiDB-lite"/>
    </source>
</evidence>
<proteinExistence type="predicted"/>
<accession>A0ABT6FCR0</accession>
<keyword evidence="2" id="KW-1133">Transmembrane helix</keyword>
<feature type="region of interest" description="Disordered" evidence="1">
    <location>
        <begin position="154"/>
        <end position="174"/>
    </location>
</feature>
<dbReference type="Proteomes" id="UP001216907">
    <property type="component" value="Unassembled WGS sequence"/>
</dbReference>
<evidence type="ECO:0000313" key="4">
    <source>
        <dbReference type="Proteomes" id="UP001216907"/>
    </source>
</evidence>
<keyword evidence="2" id="KW-0472">Membrane</keyword>
<sequence length="174" mass="19046">MELTFECPECKMIDHTDDVEAASQSLCRHCHTARDLRPGAFDASGGPVACPSCGSADLYVRKDFPQSLGLVIVVVGFAASTVFWYYERALSAYGVLGASLLLDLALYRWVPDVLVCYRCGSQLRGPGVNPGRRFRSFDLALGERYRQERLRSQDLRDRGASAGSDESQADVGAT</sequence>
<organism evidence="3 4">
    <name type="scientific">Paludisphaera mucosa</name>
    <dbReference type="NCBI Taxonomy" id="3030827"/>
    <lineage>
        <taxon>Bacteria</taxon>
        <taxon>Pseudomonadati</taxon>
        <taxon>Planctomycetota</taxon>
        <taxon>Planctomycetia</taxon>
        <taxon>Isosphaerales</taxon>
        <taxon>Isosphaeraceae</taxon>
        <taxon>Paludisphaera</taxon>
    </lineage>
</organism>
<name>A0ABT6FCR0_9BACT</name>
<protein>
    <submittedName>
        <fullName evidence="3">Uncharacterized protein</fullName>
    </submittedName>
</protein>
<dbReference type="RefSeq" id="WP_277861722.1">
    <property type="nucleotide sequence ID" value="NZ_JARRAG010000002.1"/>
</dbReference>
<dbReference type="EMBL" id="JARRAG010000002">
    <property type="protein sequence ID" value="MDG3005379.1"/>
    <property type="molecule type" value="Genomic_DNA"/>
</dbReference>
<comment type="caution">
    <text evidence="3">The sequence shown here is derived from an EMBL/GenBank/DDBJ whole genome shotgun (WGS) entry which is preliminary data.</text>
</comment>
<keyword evidence="2" id="KW-0812">Transmembrane</keyword>
<gene>
    <name evidence="3" type="ORF">PZE19_16430</name>
</gene>